<protein>
    <submittedName>
        <fullName evidence="1">CB069-like protein</fullName>
    </submittedName>
</protein>
<organism evidence="1 2">
    <name type="scientific">Mya arenaria</name>
    <name type="common">Soft-shell clam</name>
    <dbReference type="NCBI Taxonomy" id="6604"/>
    <lineage>
        <taxon>Eukaryota</taxon>
        <taxon>Metazoa</taxon>
        <taxon>Spiralia</taxon>
        <taxon>Lophotrochozoa</taxon>
        <taxon>Mollusca</taxon>
        <taxon>Bivalvia</taxon>
        <taxon>Autobranchia</taxon>
        <taxon>Heteroconchia</taxon>
        <taxon>Euheterodonta</taxon>
        <taxon>Imparidentia</taxon>
        <taxon>Neoheterodontei</taxon>
        <taxon>Myida</taxon>
        <taxon>Myoidea</taxon>
        <taxon>Myidae</taxon>
        <taxon>Mya</taxon>
    </lineage>
</organism>
<keyword evidence="2" id="KW-1185">Reference proteome</keyword>
<dbReference type="PANTHER" id="PTHR31296:SF1">
    <property type="entry name" value="MITOCHONDRIAL PROTEIN C2ORF69"/>
    <property type="match status" value="1"/>
</dbReference>
<name>A0ABY7D966_MYAAR</name>
<dbReference type="EMBL" id="CP111012">
    <property type="protein sequence ID" value="WAQ94184.1"/>
    <property type="molecule type" value="Genomic_DNA"/>
</dbReference>
<dbReference type="InterPro" id="IPR018881">
    <property type="entry name" value="C2orf69_mit"/>
</dbReference>
<reference evidence="1" key="1">
    <citation type="submission" date="2022-11" db="EMBL/GenBank/DDBJ databases">
        <title>Centuries of genome instability and evolution in soft-shell clam transmissible cancer (bioRxiv).</title>
        <authorList>
            <person name="Hart S.F.M."/>
            <person name="Yonemitsu M.A."/>
            <person name="Giersch R.M."/>
            <person name="Beal B.F."/>
            <person name="Arriagada G."/>
            <person name="Davis B.W."/>
            <person name="Ostrander E.A."/>
            <person name="Goff S.P."/>
            <person name="Metzger M.J."/>
        </authorList>
    </citation>
    <scope>NUCLEOTIDE SEQUENCE</scope>
    <source>
        <strain evidence="1">MELC-2E11</strain>
        <tissue evidence="1">Siphon/mantle</tissue>
    </source>
</reference>
<proteinExistence type="predicted"/>
<sequence length="347" mass="39583">MFSGLKLFQNFKEFQYIIVTFMACQPLLNNSSSVCRRMKNVIGDKDKRNDVVFCTNPATKPKQHIILFGGDVQDYKENMNLYNPQYSTWDVESSAQIIHARFPDSAVFVVKPAQMLLNTFSIYKNFLNFDEDGRPEFNVDFGALIHLAKLYTNVVKQIEMSVSDGGFGKNSQENSASGDYLVKSEATVEKGNDDSICDRNSDISEKCQLQKSTADLSVPVRLMGFSKGCVVINQMVFELKAFKDDKDVRPFLDKVMAIYWLDGGHIGTNNAYITDYELLGDVVALNKELHVHVTPYQILDPNRPWIGIEETEFVQRLKNLKGNIHEFKHFMNMKPSIKNHFKVITQV</sequence>
<dbReference type="Pfam" id="PF10561">
    <property type="entry name" value="C2orf69"/>
    <property type="match status" value="1"/>
</dbReference>
<dbReference type="Proteomes" id="UP001164746">
    <property type="component" value="Chromosome 1"/>
</dbReference>
<accession>A0ABY7D966</accession>
<gene>
    <name evidence="1" type="ORF">MAR_006655</name>
</gene>
<dbReference type="PANTHER" id="PTHR31296">
    <property type="entry name" value="UPF0565 PROTEIN C2ORF69"/>
    <property type="match status" value="1"/>
</dbReference>
<dbReference type="PROSITE" id="PS51257">
    <property type="entry name" value="PROKAR_LIPOPROTEIN"/>
    <property type="match status" value="1"/>
</dbReference>
<evidence type="ECO:0000313" key="1">
    <source>
        <dbReference type="EMBL" id="WAQ94184.1"/>
    </source>
</evidence>
<evidence type="ECO:0000313" key="2">
    <source>
        <dbReference type="Proteomes" id="UP001164746"/>
    </source>
</evidence>